<comment type="subcellular location">
    <subcellularLocation>
        <location evidence="2">Cytoplasm</location>
    </subcellularLocation>
</comment>
<evidence type="ECO:0000256" key="7">
    <source>
        <dbReference type="ARBA" id="ARBA00022679"/>
    </source>
</evidence>
<dbReference type="PANTHER" id="PTHR12429:SF9">
    <property type="entry name" value="E3 UBIQUITIN-PROTEIN LIGASE NEURL3"/>
    <property type="match status" value="1"/>
</dbReference>
<dbReference type="Ensembl" id="ENSSSUT00005006923.1">
    <property type="protein sequence ID" value="ENSSSUP00005005982.1"/>
    <property type="gene ID" value="ENSSSUG00005003892.1"/>
</dbReference>
<dbReference type="OMA" id="HTHFCSS"/>
<evidence type="ECO:0000256" key="15">
    <source>
        <dbReference type="ARBA" id="ARBA00082014"/>
    </source>
</evidence>
<dbReference type="InterPro" id="IPR001841">
    <property type="entry name" value="Znf_RING"/>
</dbReference>
<evidence type="ECO:0000256" key="14">
    <source>
        <dbReference type="ARBA" id="ARBA00079328"/>
    </source>
</evidence>
<evidence type="ECO:0000313" key="20">
    <source>
        <dbReference type="Ensembl" id="ENSSSUP00005005982.1"/>
    </source>
</evidence>
<dbReference type="EC" id="2.3.2.27" evidence="4"/>
<evidence type="ECO:0000256" key="10">
    <source>
        <dbReference type="ARBA" id="ARBA00022786"/>
    </source>
</evidence>
<dbReference type="InterPro" id="IPR013083">
    <property type="entry name" value="Znf_RING/FYVE/PHD"/>
</dbReference>
<reference evidence="20" key="3">
    <citation type="submission" date="2025-09" db="UniProtKB">
        <authorList>
            <consortium name="Ensembl"/>
        </authorList>
    </citation>
    <scope>IDENTIFICATION</scope>
</reference>
<evidence type="ECO:0000256" key="5">
    <source>
        <dbReference type="ARBA" id="ARBA00022490"/>
    </source>
</evidence>
<dbReference type="PROSITE" id="PS50089">
    <property type="entry name" value="ZF_RING_2"/>
    <property type="match status" value="1"/>
</dbReference>
<name>A0A673SXW1_SURSU</name>
<evidence type="ECO:0000313" key="21">
    <source>
        <dbReference type="Proteomes" id="UP000472268"/>
    </source>
</evidence>
<dbReference type="SUPFAM" id="SSF57850">
    <property type="entry name" value="RING/U-box"/>
    <property type="match status" value="1"/>
</dbReference>
<dbReference type="InterPro" id="IPR006573">
    <property type="entry name" value="NHR_dom"/>
</dbReference>
<evidence type="ECO:0000256" key="6">
    <source>
        <dbReference type="ARBA" id="ARBA00022588"/>
    </source>
</evidence>
<keyword evidence="6" id="KW-0399">Innate immunity</keyword>
<dbReference type="PANTHER" id="PTHR12429">
    <property type="entry name" value="NEURALIZED"/>
    <property type="match status" value="1"/>
</dbReference>
<comment type="catalytic activity">
    <reaction evidence="1">
        <text>S-ubiquitinyl-[E2 ubiquitin-conjugating enzyme]-L-cysteine + [acceptor protein]-L-lysine = [E2 ubiquitin-conjugating enzyme]-L-cysteine + N(6)-ubiquitinyl-[acceptor protein]-L-lysine.</text>
        <dbReference type="EC" id="2.3.2.27"/>
    </reaction>
</comment>
<evidence type="ECO:0000256" key="16">
    <source>
        <dbReference type="ARBA" id="ARBA00082280"/>
    </source>
</evidence>
<keyword evidence="21" id="KW-1185">Reference proteome</keyword>
<dbReference type="Pfam" id="PF07177">
    <property type="entry name" value="Neuralized"/>
    <property type="match status" value="1"/>
</dbReference>
<evidence type="ECO:0000256" key="13">
    <source>
        <dbReference type="ARBA" id="ARBA00073399"/>
    </source>
</evidence>
<dbReference type="OrthoDB" id="6078042at2759"/>
<feature type="domain" description="NHR" evidence="19">
    <location>
        <begin position="17"/>
        <end position="173"/>
    </location>
</feature>
<dbReference type="SMART" id="SM00184">
    <property type="entry name" value="RING"/>
    <property type="match status" value="1"/>
</dbReference>
<keyword evidence="9 17" id="KW-0863">Zinc-finger</keyword>
<keyword evidence="11" id="KW-0862">Zinc</keyword>
<feature type="domain" description="RING-type" evidence="18">
    <location>
        <begin position="201"/>
        <end position="240"/>
    </location>
</feature>
<dbReference type="CTD" id="93082"/>
<keyword evidence="5" id="KW-0963">Cytoplasm</keyword>
<keyword evidence="12" id="KW-0391">Immunity</keyword>
<reference evidence="20" key="2">
    <citation type="submission" date="2025-08" db="UniProtKB">
        <authorList>
            <consortium name="Ensembl"/>
        </authorList>
    </citation>
    <scope>IDENTIFICATION</scope>
</reference>
<evidence type="ECO:0000256" key="3">
    <source>
        <dbReference type="ARBA" id="ARBA00004906"/>
    </source>
</evidence>
<evidence type="ECO:0000256" key="1">
    <source>
        <dbReference type="ARBA" id="ARBA00000900"/>
    </source>
</evidence>
<evidence type="ECO:0000259" key="19">
    <source>
        <dbReference type="PROSITE" id="PS51065"/>
    </source>
</evidence>
<dbReference type="FunFam" id="2.60.120.920:FF:000050">
    <property type="entry name" value="Neuralized E3 ubiquitin protein ligase 3"/>
    <property type="match status" value="1"/>
</dbReference>
<proteinExistence type="predicted"/>
<dbReference type="GeneID" id="115290717"/>
<evidence type="ECO:0000256" key="12">
    <source>
        <dbReference type="ARBA" id="ARBA00022859"/>
    </source>
</evidence>
<dbReference type="SMART" id="SM00588">
    <property type="entry name" value="NEUZ"/>
    <property type="match status" value="1"/>
</dbReference>
<dbReference type="GO" id="GO:0045087">
    <property type="term" value="P:innate immune response"/>
    <property type="evidence" value="ECO:0007669"/>
    <property type="project" value="UniProtKB-KW"/>
</dbReference>
<dbReference type="GO" id="GO:0061630">
    <property type="term" value="F:ubiquitin protein ligase activity"/>
    <property type="evidence" value="ECO:0007669"/>
    <property type="project" value="UniProtKB-EC"/>
</dbReference>
<comment type="pathway">
    <text evidence="3">Protein modification; protein ubiquitination.</text>
</comment>
<evidence type="ECO:0000256" key="9">
    <source>
        <dbReference type="ARBA" id="ARBA00022771"/>
    </source>
</evidence>
<dbReference type="PROSITE" id="PS51065">
    <property type="entry name" value="NHR"/>
    <property type="match status" value="1"/>
</dbReference>
<dbReference type="InterPro" id="IPR043136">
    <property type="entry name" value="B30.2/SPRY_sf"/>
</dbReference>
<dbReference type="Pfam" id="PF13920">
    <property type="entry name" value="zf-C3HC4_3"/>
    <property type="match status" value="1"/>
</dbReference>
<dbReference type="Proteomes" id="UP000472268">
    <property type="component" value="Chromosome 4"/>
</dbReference>
<accession>A0A673SXW1</accession>
<evidence type="ECO:0000256" key="17">
    <source>
        <dbReference type="PROSITE-ProRule" id="PRU00175"/>
    </source>
</evidence>
<dbReference type="RefSeq" id="XP_029794405.1">
    <property type="nucleotide sequence ID" value="XM_029938545.1"/>
</dbReference>
<sequence length="258" mass="28059">MGGQLSSQADVKAPQETLRFHAEAKGTQVRLDAQRSIACRSATFHDGIVFSQRPVPPGEQVVLRVVWHEGGWYGGLRVGFTRLDPAQVSVPSLPPFVCPDLEQQSPTWAAMLPEGCVLAGDVVCFWVNRRGRLFVRVNGGRRLLLRKGVLMGAPLWAVMDLYGTTKAITLLDPTASAYPSTVPWVLSDETLQTEAATGEECAICFHHAANACLVPCGHTNFCSSCALRVFKDLAKCPVCRWEIKAVIPGKGLLMQVTS</sequence>
<dbReference type="GO" id="GO:0008270">
    <property type="term" value="F:zinc ion binding"/>
    <property type="evidence" value="ECO:0007669"/>
    <property type="project" value="UniProtKB-KW"/>
</dbReference>
<dbReference type="GO" id="GO:0005737">
    <property type="term" value="C:cytoplasm"/>
    <property type="evidence" value="ECO:0007669"/>
    <property type="project" value="UniProtKB-SubCell"/>
</dbReference>
<organism evidence="20 21">
    <name type="scientific">Suricata suricatta</name>
    <name type="common">Meerkat</name>
    <dbReference type="NCBI Taxonomy" id="37032"/>
    <lineage>
        <taxon>Eukaryota</taxon>
        <taxon>Metazoa</taxon>
        <taxon>Chordata</taxon>
        <taxon>Craniata</taxon>
        <taxon>Vertebrata</taxon>
        <taxon>Euteleostomi</taxon>
        <taxon>Mammalia</taxon>
        <taxon>Eutheria</taxon>
        <taxon>Laurasiatheria</taxon>
        <taxon>Carnivora</taxon>
        <taxon>Feliformia</taxon>
        <taxon>Herpestidae</taxon>
        <taxon>Suricata</taxon>
    </lineage>
</organism>
<evidence type="ECO:0000259" key="18">
    <source>
        <dbReference type="PROSITE" id="PS50089"/>
    </source>
</evidence>
<reference evidence="20 21" key="1">
    <citation type="submission" date="2019-05" db="EMBL/GenBank/DDBJ databases">
        <title>A Chromosome-scale Meerkat (S. suricatta) Genome Assembly.</title>
        <authorList>
            <person name="Dudchenko O."/>
            <person name="Lieberman Aiden E."/>
            <person name="Tung J."/>
            <person name="Barreiro L.B."/>
            <person name="Clutton-Brock T.H."/>
        </authorList>
    </citation>
    <scope>NUCLEOTIDE SEQUENCE [LARGE SCALE GENOMIC DNA]</scope>
</reference>
<keyword evidence="8" id="KW-0479">Metal-binding</keyword>
<dbReference type="InterPro" id="IPR037962">
    <property type="entry name" value="Neuralized"/>
</dbReference>
<dbReference type="Gene3D" id="3.30.40.10">
    <property type="entry name" value="Zinc/RING finger domain, C3HC4 (zinc finger)"/>
    <property type="match status" value="1"/>
</dbReference>
<dbReference type="AlphaFoldDB" id="A0A673SXW1"/>
<evidence type="ECO:0000256" key="8">
    <source>
        <dbReference type="ARBA" id="ARBA00022723"/>
    </source>
</evidence>
<evidence type="ECO:0000256" key="4">
    <source>
        <dbReference type="ARBA" id="ARBA00012483"/>
    </source>
</evidence>
<keyword evidence="10" id="KW-0833">Ubl conjugation pathway</keyword>
<dbReference type="Gene3D" id="2.60.120.920">
    <property type="match status" value="1"/>
</dbReference>
<gene>
    <name evidence="20" type="primary">NEURL3</name>
</gene>
<evidence type="ECO:0000256" key="11">
    <source>
        <dbReference type="ARBA" id="ARBA00022833"/>
    </source>
</evidence>
<evidence type="ECO:0000256" key="2">
    <source>
        <dbReference type="ARBA" id="ARBA00004496"/>
    </source>
</evidence>
<protein>
    <recommendedName>
        <fullName evidence="13">E3 ubiquitin-protein ligase NEURL3</fullName>
        <ecNumber evidence="4">2.3.2.27</ecNumber>
    </recommendedName>
    <alternativeName>
        <fullName evidence="14">Lung-inducible neuralized-related C3CH4 RING domain protein</fullName>
    </alternativeName>
    <alternativeName>
        <fullName evidence="16">Neuralized-like protein 3</fullName>
    </alternativeName>
    <alternativeName>
        <fullName evidence="15">RING-type E3 ubiquitin transferase NEURL3</fullName>
    </alternativeName>
</protein>
<keyword evidence="7" id="KW-0808">Transferase</keyword>